<dbReference type="EMBL" id="WTYW01000005">
    <property type="protein sequence ID" value="MXO86947.1"/>
    <property type="molecule type" value="Genomic_DNA"/>
</dbReference>
<evidence type="ECO:0000256" key="15">
    <source>
        <dbReference type="PIRSR" id="PIRSR611782-2"/>
    </source>
</evidence>
<dbReference type="Pfam" id="PF13365">
    <property type="entry name" value="Trypsin_2"/>
    <property type="match status" value="1"/>
</dbReference>
<gene>
    <name evidence="18" type="ORF">GRI38_13010</name>
</gene>
<dbReference type="Gene3D" id="2.30.42.10">
    <property type="match status" value="2"/>
</dbReference>
<evidence type="ECO:0000256" key="8">
    <source>
        <dbReference type="ARBA" id="ARBA00022737"/>
    </source>
</evidence>
<evidence type="ECO:0000259" key="17">
    <source>
        <dbReference type="PROSITE" id="PS50106"/>
    </source>
</evidence>
<dbReference type="PROSITE" id="PS50106">
    <property type="entry name" value="PDZ"/>
    <property type="match status" value="2"/>
</dbReference>
<evidence type="ECO:0000256" key="7">
    <source>
        <dbReference type="ARBA" id="ARBA00022729"/>
    </source>
</evidence>
<evidence type="ECO:0000256" key="13">
    <source>
        <dbReference type="ARBA" id="ARBA00032850"/>
    </source>
</evidence>
<keyword evidence="9" id="KW-0574">Periplasm</keyword>
<feature type="binding site" evidence="15">
    <location>
        <position position="148"/>
    </location>
    <ligand>
        <name>substrate</name>
    </ligand>
</feature>
<proteinExistence type="inferred from homology"/>
<dbReference type="NCBIfam" id="TIGR02037">
    <property type="entry name" value="degP_htrA_DO"/>
    <property type="match status" value="1"/>
</dbReference>
<dbReference type="SUPFAM" id="SSF50494">
    <property type="entry name" value="Trypsin-like serine proteases"/>
    <property type="match status" value="1"/>
</dbReference>
<evidence type="ECO:0000256" key="6">
    <source>
        <dbReference type="ARBA" id="ARBA00022670"/>
    </source>
</evidence>
<keyword evidence="19" id="KW-1185">Reference proteome</keyword>
<comment type="caution">
    <text evidence="18">The sequence shown here is derived from an EMBL/GenBank/DDBJ whole genome shotgun (WGS) entry which is preliminary data.</text>
</comment>
<evidence type="ECO:0000256" key="1">
    <source>
        <dbReference type="ARBA" id="ARBA00001772"/>
    </source>
</evidence>
<evidence type="ECO:0000313" key="19">
    <source>
        <dbReference type="Proteomes" id="UP000433104"/>
    </source>
</evidence>
<accession>A0A844ZJ57</accession>
<evidence type="ECO:0000256" key="12">
    <source>
        <dbReference type="ARBA" id="ARBA00023016"/>
    </source>
</evidence>
<evidence type="ECO:0000256" key="10">
    <source>
        <dbReference type="ARBA" id="ARBA00022801"/>
    </source>
</evidence>
<evidence type="ECO:0000256" key="9">
    <source>
        <dbReference type="ARBA" id="ARBA00022764"/>
    </source>
</evidence>
<keyword evidence="12" id="KW-0346">Stress response</keyword>
<comment type="similarity">
    <text evidence="3">Belongs to the peptidase S1C family.</text>
</comment>
<feature type="active site" description="Charge relay system" evidence="14">
    <location>
        <position position="148"/>
    </location>
</feature>
<keyword evidence="6" id="KW-0645">Protease</keyword>
<dbReference type="AlphaFoldDB" id="A0A844ZJ57"/>
<keyword evidence="8" id="KW-0677">Repeat</keyword>
<reference evidence="18 19" key="1">
    <citation type="submission" date="2019-12" db="EMBL/GenBank/DDBJ databases">
        <title>Genomic-based taxomic classification of the family Erythrobacteraceae.</title>
        <authorList>
            <person name="Xu L."/>
        </authorList>
    </citation>
    <scope>NUCLEOTIDE SEQUENCE [LARGE SCALE GENOMIC DNA]</scope>
    <source>
        <strain evidence="18 19">MCCC 1A09962</strain>
    </source>
</reference>
<feature type="binding site" evidence="15">
    <location>
        <position position="183"/>
    </location>
    <ligand>
        <name>substrate</name>
    </ligand>
</feature>
<protein>
    <recommendedName>
        <fullName evidence="5">Probable periplasmic serine endoprotease DegP-like</fullName>
        <ecNumber evidence="4">3.4.21.107</ecNumber>
    </recommendedName>
    <alternativeName>
        <fullName evidence="13">Protease Do</fullName>
    </alternativeName>
</protein>
<comment type="subcellular location">
    <subcellularLocation>
        <location evidence="2">Periplasm</location>
    </subcellularLocation>
</comment>
<feature type="domain" description="PDZ" evidence="17">
    <location>
        <begin position="442"/>
        <end position="500"/>
    </location>
</feature>
<dbReference type="InterPro" id="IPR036034">
    <property type="entry name" value="PDZ_sf"/>
</dbReference>
<dbReference type="InterPro" id="IPR001478">
    <property type="entry name" value="PDZ"/>
</dbReference>
<feature type="active site" description="Charge relay system" evidence="14">
    <location>
        <position position="183"/>
    </location>
</feature>
<keyword evidence="11" id="KW-0720">Serine protease</keyword>
<dbReference type="GO" id="GO:0006508">
    <property type="term" value="P:proteolysis"/>
    <property type="evidence" value="ECO:0007669"/>
    <property type="project" value="UniProtKB-KW"/>
</dbReference>
<dbReference type="OrthoDB" id="9758917at2"/>
<feature type="binding site" evidence="15">
    <location>
        <begin position="256"/>
        <end position="258"/>
    </location>
    <ligand>
        <name>substrate</name>
    </ligand>
</feature>
<dbReference type="PANTHER" id="PTHR22939:SF130">
    <property type="entry name" value="PERIPLASMIC SERINE ENDOPROTEASE DEGP-LIKE-RELATED"/>
    <property type="match status" value="1"/>
</dbReference>
<dbReference type="PANTHER" id="PTHR22939">
    <property type="entry name" value="SERINE PROTEASE FAMILY S1C HTRA-RELATED"/>
    <property type="match status" value="1"/>
</dbReference>
<evidence type="ECO:0000256" key="3">
    <source>
        <dbReference type="ARBA" id="ARBA00010541"/>
    </source>
</evidence>
<evidence type="ECO:0000256" key="16">
    <source>
        <dbReference type="SAM" id="MobiDB-lite"/>
    </source>
</evidence>
<keyword evidence="10" id="KW-0378">Hydrolase</keyword>
<keyword evidence="7" id="KW-0732">Signal</keyword>
<dbReference type="SUPFAM" id="SSF50156">
    <property type="entry name" value="PDZ domain-like"/>
    <property type="match status" value="2"/>
</dbReference>
<dbReference type="Pfam" id="PF13180">
    <property type="entry name" value="PDZ_2"/>
    <property type="match status" value="2"/>
</dbReference>
<feature type="region of interest" description="Disordered" evidence="16">
    <location>
        <begin position="407"/>
        <end position="430"/>
    </location>
</feature>
<evidence type="ECO:0000313" key="18">
    <source>
        <dbReference type="EMBL" id="MXO86947.1"/>
    </source>
</evidence>
<sequence length="532" mass="56670">MAVKRFCGVTGRVLPPPRRLYRHYREEDLKPVRYAYGLTGALLVGGAAISLATGYPAGAQVAQNDDSRMAQVVPRAGAPASFAELTEQLQPSVVNISTRQRVEIPTNPLAEFFNRRRGGPDEPQFREGTSLGSGFIISADGYVVTNNHVVSPDRRGTVEEITVTMPDGTEYPAELVGADAASDLAVLKIERGEPFPFVEFGNSSQARPGDWVIAIGNPFNLGGTVTSGIISAIARTTGQGGAYDRYIQTDASINRGNSGGPLFDMQGNVIGINNAIFSPSGGSVGIGFAIPAETAAPIVAELMEGRAIERGYLGVRIEPVVGDLADSLGLPPNRGEFIQSTEDDSPAARAGIRAGDVVVSVNNRAVTSDQTLSFLVANIEPGTTIPVELIRNGERRRVDVTVARRPSDEELTQRQMFEGDDESSDPPVESSDIVSERLGIQVVELTPQINAQLGIDSDTTGVAILSVNPNSDAARKGLQRRDVILQANYRPLDGIAGLEAAIAAAEEENREAVLLRVQRRGVPPQSVAVRLR</sequence>
<evidence type="ECO:0000256" key="11">
    <source>
        <dbReference type="ARBA" id="ARBA00022825"/>
    </source>
</evidence>
<dbReference type="GO" id="GO:0004252">
    <property type="term" value="F:serine-type endopeptidase activity"/>
    <property type="evidence" value="ECO:0007669"/>
    <property type="project" value="InterPro"/>
</dbReference>
<evidence type="ECO:0000256" key="14">
    <source>
        <dbReference type="PIRSR" id="PIRSR611782-1"/>
    </source>
</evidence>
<dbReference type="SMART" id="SM00228">
    <property type="entry name" value="PDZ"/>
    <property type="match status" value="2"/>
</dbReference>
<dbReference type="InterPro" id="IPR009003">
    <property type="entry name" value="Peptidase_S1_PA"/>
</dbReference>
<dbReference type="PRINTS" id="PR00834">
    <property type="entry name" value="PROTEASES2C"/>
</dbReference>
<evidence type="ECO:0000256" key="5">
    <source>
        <dbReference type="ARBA" id="ARBA00013958"/>
    </source>
</evidence>
<evidence type="ECO:0000256" key="4">
    <source>
        <dbReference type="ARBA" id="ARBA00013035"/>
    </source>
</evidence>
<evidence type="ECO:0000256" key="2">
    <source>
        <dbReference type="ARBA" id="ARBA00004418"/>
    </source>
</evidence>
<dbReference type="InterPro" id="IPR001940">
    <property type="entry name" value="Peptidase_S1C"/>
</dbReference>
<dbReference type="EC" id="3.4.21.107" evidence="4"/>
<dbReference type="Proteomes" id="UP000433104">
    <property type="component" value="Unassembled WGS sequence"/>
</dbReference>
<feature type="active site" description="Charge relay system" evidence="14">
    <location>
        <position position="258"/>
    </location>
</feature>
<name>A0A844ZJ57_9SPHN</name>
<dbReference type="InterPro" id="IPR011782">
    <property type="entry name" value="Pept_S1C_Do"/>
</dbReference>
<feature type="domain" description="PDZ" evidence="17">
    <location>
        <begin position="302"/>
        <end position="375"/>
    </location>
</feature>
<organism evidence="18 19">
    <name type="scientific">Parapontixanthobacter aurantiacus</name>
    <dbReference type="NCBI Taxonomy" id="1463599"/>
    <lineage>
        <taxon>Bacteria</taxon>
        <taxon>Pseudomonadati</taxon>
        <taxon>Pseudomonadota</taxon>
        <taxon>Alphaproteobacteria</taxon>
        <taxon>Sphingomonadales</taxon>
        <taxon>Erythrobacteraceae</taxon>
        <taxon>Parapontixanthobacter</taxon>
    </lineage>
</organism>
<dbReference type="Gene3D" id="2.40.10.120">
    <property type="match status" value="1"/>
</dbReference>
<comment type="catalytic activity">
    <reaction evidence="1">
        <text>Acts on substrates that are at least partially unfolded. The cleavage site P1 residue is normally between a pair of hydrophobic residues, such as Val-|-Val.</text>
        <dbReference type="EC" id="3.4.21.107"/>
    </reaction>
</comment>